<dbReference type="AlphaFoldDB" id="A0A239SCF8"/>
<evidence type="ECO:0000313" key="2">
    <source>
        <dbReference type="EMBL" id="SNU82892.1"/>
    </source>
</evidence>
<feature type="compositionally biased region" description="Basic and acidic residues" evidence="1">
    <location>
        <begin position="141"/>
        <end position="159"/>
    </location>
</feature>
<proteinExistence type="predicted"/>
<gene>
    <name evidence="2" type="ORF">SAMEA4530655_01207</name>
</gene>
<organism evidence="2 3">
    <name type="scientific">Pandoraea sputorum</name>
    <dbReference type="NCBI Taxonomy" id="93222"/>
    <lineage>
        <taxon>Bacteria</taxon>
        <taxon>Pseudomonadati</taxon>
        <taxon>Pseudomonadota</taxon>
        <taxon>Betaproteobacteria</taxon>
        <taxon>Burkholderiales</taxon>
        <taxon>Burkholderiaceae</taxon>
        <taxon>Pandoraea</taxon>
    </lineage>
</organism>
<dbReference type="OrthoDB" id="9879938at2"/>
<dbReference type="Proteomes" id="UP000215126">
    <property type="component" value="Chromosome 1"/>
</dbReference>
<feature type="region of interest" description="Disordered" evidence="1">
    <location>
        <begin position="134"/>
        <end position="165"/>
    </location>
</feature>
<accession>A0A239SCF8</accession>
<evidence type="ECO:0000256" key="1">
    <source>
        <dbReference type="SAM" id="MobiDB-lite"/>
    </source>
</evidence>
<evidence type="ECO:0000313" key="3">
    <source>
        <dbReference type="Proteomes" id="UP000215126"/>
    </source>
</evidence>
<sequence>MDDGKSSVDPAGAGAGGAPLPPPMCNDAVNGTLALGELGMRGACFSVAAYPGMREGDYVSLRFDGGASGAGAIDFDVTSNWVGKDLEMWVPWPRLKTLAARNVTVDYVLQRVGSGVGEASTAVSLNVEAFPVGGAGRRRRSTDEDAEPRVRGEKKDFRNRTRWQS</sequence>
<protein>
    <submittedName>
        <fullName evidence="2">Uncharacterized protein</fullName>
    </submittedName>
</protein>
<dbReference type="GeneID" id="88093886"/>
<dbReference type="EMBL" id="LT906435">
    <property type="protein sequence ID" value="SNU82892.1"/>
    <property type="molecule type" value="Genomic_DNA"/>
</dbReference>
<reference evidence="2 3" key="1">
    <citation type="submission" date="2017-06" db="EMBL/GenBank/DDBJ databases">
        <authorList>
            <consortium name="Pathogen Informatics"/>
        </authorList>
    </citation>
    <scope>NUCLEOTIDE SEQUENCE [LARGE SCALE GENOMIC DNA]</scope>
    <source>
        <strain evidence="2 3">NCTC13161</strain>
    </source>
</reference>
<feature type="region of interest" description="Disordered" evidence="1">
    <location>
        <begin position="1"/>
        <end position="22"/>
    </location>
</feature>
<dbReference type="KEGG" id="pspu:NA29_10325"/>
<dbReference type="RefSeq" id="WP_039396801.1">
    <property type="nucleotide sequence ID" value="NZ_AP028930.1"/>
</dbReference>
<keyword evidence="3" id="KW-1185">Reference proteome</keyword>
<name>A0A239SCF8_9BURK</name>
<dbReference type="STRING" id="93222.NA29_10325"/>